<evidence type="ECO:0000256" key="1">
    <source>
        <dbReference type="SAM" id="SignalP"/>
    </source>
</evidence>
<dbReference type="InterPro" id="IPR053265">
    <property type="entry name" value="Serpin"/>
</dbReference>
<dbReference type="Pfam" id="PF07648">
    <property type="entry name" value="Kazal_2"/>
    <property type="match status" value="1"/>
</dbReference>
<dbReference type="PANTHER" id="PTHR21131:SF0">
    <property type="entry name" value="GEO10195P1-RELATED"/>
    <property type="match status" value="1"/>
</dbReference>
<dbReference type="PROSITE" id="PS00282">
    <property type="entry name" value="KAZAL_1"/>
    <property type="match status" value="1"/>
</dbReference>
<gene>
    <name evidence="3" type="ORF">PMACD_LOCUS15483</name>
</gene>
<dbReference type="SUPFAM" id="SSF100895">
    <property type="entry name" value="Kazal-type serine protease inhibitors"/>
    <property type="match status" value="1"/>
</dbReference>
<sequence length="106" mass="11819">MARKKHIDITLGLYAILFIQAYTTEATRIPRQSCICTKIYKPICGSDGKTYDNDCELKCFNGGIEKGPLVTTKYDGECKEEESCVCTKIYQPVCGSDEKPTTTSVF</sequence>
<feature type="chain" id="PRO_5032971780" description="Kazal-like domain-containing protein" evidence="1">
    <location>
        <begin position="27"/>
        <end position="106"/>
    </location>
</feature>
<dbReference type="OrthoDB" id="126772at2759"/>
<dbReference type="PROSITE" id="PS51465">
    <property type="entry name" value="KAZAL_2"/>
    <property type="match status" value="1"/>
</dbReference>
<organism evidence="3 4">
    <name type="scientific">Pieris macdunnoughi</name>
    <dbReference type="NCBI Taxonomy" id="345717"/>
    <lineage>
        <taxon>Eukaryota</taxon>
        <taxon>Metazoa</taxon>
        <taxon>Ecdysozoa</taxon>
        <taxon>Arthropoda</taxon>
        <taxon>Hexapoda</taxon>
        <taxon>Insecta</taxon>
        <taxon>Pterygota</taxon>
        <taxon>Neoptera</taxon>
        <taxon>Endopterygota</taxon>
        <taxon>Lepidoptera</taxon>
        <taxon>Glossata</taxon>
        <taxon>Ditrysia</taxon>
        <taxon>Papilionoidea</taxon>
        <taxon>Pieridae</taxon>
        <taxon>Pierinae</taxon>
        <taxon>Pieris</taxon>
    </lineage>
</organism>
<accession>A0A821XVR4</accession>
<dbReference type="InterPro" id="IPR036058">
    <property type="entry name" value="Kazal_dom_sf"/>
</dbReference>
<dbReference type="Proteomes" id="UP000663880">
    <property type="component" value="Unassembled WGS sequence"/>
</dbReference>
<dbReference type="Gene3D" id="3.30.60.30">
    <property type="match status" value="2"/>
</dbReference>
<dbReference type="SMART" id="SM00280">
    <property type="entry name" value="KAZAL"/>
    <property type="match status" value="1"/>
</dbReference>
<feature type="domain" description="Kazal-like" evidence="2">
    <location>
        <begin position="28"/>
        <end position="80"/>
    </location>
</feature>
<protein>
    <recommendedName>
        <fullName evidence="2">Kazal-like domain-containing protein</fullName>
    </recommendedName>
</protein>
<proteinExistence type="predicted"/>
<dbReference type="Pfam" id="PF00050">
    <property type="entry name" value="Kazal_1"/>
    <property type="match status" value="1"/>
</dbReference>
<comment type="caution">
    <text evidence="3">The sequence shown here is derived from an EMBL/GenBank/DDBJ whole genome shotgun (WGS) entry which is preliminary data.</text>
</comment>
<keyword evidence="1" id="KW-0732">Signal</keyword>
<reference evidence="3" key="1">
    <citation type="submission" date="2021-02" db="EMBL/GenBank/DDBJ databases">
        <authorList>
            <person name="Steward A R."/>
        </authorList>
    </citation>
    <scope>NUCLEOTIDE SEQUENCE</scope>
</reference>
<dbReference type="EMBL" id="CAJOBZ010000071">
    <property type="protein sequence ID" value="CAF4948874.1"/>
    <property type="molecule type" value="Genomic_DNA"/>
</dbReference>
<dbReference type="GO" id="GO:0005615">
    <property type="term" value="C:extracellular space"/>
    <property type="evidence" value="ECO:0007669"/>
    <property type="project" value="TreeGrafter"/>
</dbReference>
<evidence type="ECO:0000259" key="2">
    <source>
        <dbReference type="PROSITE" id="PS51465"/>
    </source>
</evidence>
<dbReference type="PANTHER" id="PTHR21131">
    <property type="entry name" value="SERINE-TYPE ENDOPEPTIDASE INHIBITOR"/>
    <property type="match status" value="1"/>
</dbReference>
<evidence type="ECO:0000313" key="3">
    <source>
        <dbReference type="EMBL" id="CAF4948874.1"/>
    </source>
</evidence>
<dbReference type="InterPro" id="IPR002350">
    <property type="entry name" value="Kazal_dom"/>
</dbReference>
<dbReference type="CDD" id="cd00104">
    <property type="entry name" value="KAZAL_FS"/>
    <property type="match status" value="1"/>
</dbReference>
<evidence type="ECO:0000313" key="4">
    <source>
        <dbReference type="Proteomes" id="UP000663880"/>
    </source>
</evidence>
<feature type="signal peptide" evidence="1">
    <location>
        <begin position="1"/>
        <end position="26"/>
    </location>
</feature>
<keyword evidence="4" id="KW-1185">Reference proteome</keyword>
<name>A0A821XVR4_9NEOP</name>
<dbReference type="AlphaFoldDB" id="A0A821XVR4"/>